<name>A0A1V0GUC7_9RHOB</name>
<dbReference type="KEGG" id="pye:A6J80_13670"/>
<sequence>MQIVGICRFSLLGRGDWAAFRTIPPDKADENAEAVEARKASIFAPERLERRFTTFEHLTLASIRAQTDPDFTFVVLASELMPQPYRDRLAALCATVPQVVLRFFPIIHAGTAQGQVFKELGIDYRQTLQFRLDDDDALCNVYIRRMRQAAGGIVPNAFPFAASFRDVLFCSVGGDHAGVYQWRSPFFSAGVALFHPSASIFGFGHYGMAERFTSISIPGHMSLVTHNGMNDTTLDEGRIRRQKMNLIDDEAATKAVERHFPYLTPEARAVAGLPV</sequence>
<dbReference type="InterPro" id="IPR021466">
    <property type="entry name" value="Put_rhamnosyl_transferase"/>
</dbReference>
<proteinExistence type="predicted"/>
<gene>
    <name evidence="1" type="ORF">A6J80_13670</name>
</gene>
<evidence type="ECO:0000313" key="1">
    <source>
        <dbReference type="EMBL" id="ARC37289.1"/>
    </source>
</evidence>
<accession>A0A1V0GUC7</accession>
<organism evidence="1 2">
    <name type="scientific">Paracoccus yeei</name>
    <dbReference type="NCBI Taxonomy" id="147645"/>
    <lineage>
        <taxon>Bacteria</taxon>
        <taxon>Pseudomonadati</taxon>
        <taxon>Pseudomonadota</taxon>
        <taxon>Alphaproteobacteria</taxon>
        <taxon>Rhodobacterales</taxon>
        <taxon>Paracoccaceae</taxon>
        <taxon>Paracoccus</taxon>
    </lineage>
</organism>
<reference evidence="1" key="1">
    <citation type="submission" date="2017-12" db="EMBL/GenBank/DDBJ databases">
        <title>FDA dAtabase for Regulatory Grade micrObial Sequences (FDA-ARGOS): Supporting development and validation of Infectious Disease Dx tests.</title>
        <authorList>
            <person name="Campos J."/>
            <person name="Goldberg B."/>
            <person name="Tallon L."/>
            <person name="Sadzewicz L."/>
            <person name="Sengamalay N."/>
            <person name="Ott S."/>
            <person name="Godinez A."/>
            <person name="Nagaraj S."/>
            <person name="Vyas G."/>
            <person name="Aluvathingal J."/>
            <person name="Nadendla S."/>
            <person name="Geyer C."/>
            <person name="Nandy P."/>
            <person name="Hobson J."/>
            <person name="Sichtig H."/>
        </authorList>
    </citation>
    <scope>NUCLEOTIDE SEQUENCE</scope>
    <source>
        <strain evidence="1">FDAARGOS_252</strain>
    </source>
</reference>
<dbReference type="eggNOG" id="ENOG502Z8UP">
    <property type="taxonomic scope" value="Bacteria"/>
</dbReference>
<evidence type="ECO:0000313" key="2">
    <source>
        <dbReference type="Proteomes" id="UP000191257"/>
    </source>
</evidence>
<dbReference type="Proteomes" id="UP000191257">
    <property type="component" value="Chromosome"/>
</dbReference>
<dbReference type="Pfam" id="PF11316">
    <property type="entry name" value="Rhamno_transf"/>
    <property type="match status" value="1"/>
</dbReference>
<dbReference type="RefSeq" id="WP_080621871.1">
    <property type="nucleotide sequence ID" value="NZ_CAWMZI010000001.1"/>
</dbReference>
<dbReference type="AlphaFoldDB" id="A0A1V0GUC7"/>
<keyword evidence="2" id="KW-1185">Reference proteome</keyword>
<protein>
    <recommendedName>
        <fullName evidence="3">Rhamnosyl transferase</fullName>
    </recommendedName>
</protein>
<evidence type="ECO:0008006" key="3">
    <source>
        <dbReference type="Google" id="ProtNLM"/>
    </source>
</evidence>
<dbReference type="STRING" id="147645.A6J80_13670"/>
<dbReference type="EMBL" id="CP020442">
    <property type="protein sequence ID" value="ARC37289.1"/>
    <property type="molecule type" value="Genomic_DNA"/>
</dbReference>